<evidence type="ECO:0000313" key="2">
    <source>
        <dbReference type="EMBL" id="KAF8906280.1"/>
    </source>
</evidence>
<evidence type="ECO:0000313" key="3">
    <source>
        <dbReference type="Proteomes" id="UP000724874"/>
    </source>
</evidence>
<dbReference type="OrthoDB" id="2669107at2759"/>
<accession>A0A9P5NTZ8</accession>
<evidence type="ECO:0000256" key="1">
    <source>
        <dbReference type="SAM" id="MobiDB-lite"/>
    </source>
</evidence>
<sequence>MSTPVNTCKANLPGLTSILAEAAATSTIQDDIAADLEEEQATLPHDSTLFDNEDDDDNDDFSEGRPMNLDDDSADIDNHNDHDSGMPGEWKESMKEASKGVTDKTHNEYLRLASACTEFLMANNLISQPDDFLSPTPLLDSDQMIVAWIMDS</sequence>
<comment type="caution">
    <text evidence="2">The sequence shown here is derived from an EMBL/GenBank/DDBJ whole genome shotgun (WGS) entry which is preliminary data.</text>
</comment>
<dbReference type="EMBL" id="JADNYJ010000019">
    <property type="protein sequence ID" value="KAF8906280.1"/>
    <property type="molecule type" value="Genomic_DNA"/>
</dbReference>
<dbReference type="Proteomes" id="UP000724874">
    <property type="component" value="Unassembled WGS sequence"/>
</dbReference>
<keyword evidence="3" id="KW-1185">Reference proteome</keyword>
<dbReference type="AlphaFoldDB" id="A0A9P5NTZ8"/>
<feature type="compositionally biased region" description="Acidic residues" evidence="1">
    <location>
        <begin position="51"/>
        <end position="61"/>
    </location>
</feature>
<reference evidence="2" key="1">
    <citation type="submission" date="2020-11" db="EMBL/GenBank/DDBJ databases">
        <authorList>
            <consortium name="DOE Joint Genome Institute"/>
            <person name="Ahrendt S."/>
            <person name="Riley R."/>
            <person name="Andreopoulos W."/>
            <person name="LaButti K."/>
            <person name="Pangilinan J."/>
            <person name="Ruiz-duenas F.J."/>
            <person name="Barrasa J.M."/>
            <person name="Sanchez-Garcia M."/>
            <person name="Camarero S."/>
            <person name="Miyauchi S."/>
            <person name="Serrano A."/>
            <person name="Linde D."/>
            <person name="Babiker R."/>
            <person name="Drula E."/>
            <person name="Ayuso-Fernandez I."/>
            <person name="Pacheco R."/>
            <person name="Padilla G."/>
            <person name="Ferreira P."/>
            <person name="Barriuso J."/>
            <person name="Kellner H."/>
            <person name="Castanera R."/>
            <person name="Alfaro M."/>
            <person name="Ramirez L."/>
            <person name="Pisabarro A.G."/>
            <person name="Kuo A."/>
            <person name="Tritt A."/>
            <person name="Lipzen A."/>
            <person name="He G."/>
            <person name="Yan M."/>
            <person name="Ng V."/>
            <person name="Cullen D."/>
            <person name="Martin F."/>
            <person name="Rosso M.-N."/>
            <person name="Henrissat B."/>
            <person name="Hibbett D."/>
            <person name="Martinez A.T."/>
            <person name="Grigoriev I.V."/>
        </authorList>
    </citation>
    <scope>NUCLEOTIDE SEQUENCE</scope>
    <source>
        <strain evidence="2">AH 44721</strain>
    </source>
</reference>
<proteinExistence type="predicted"/>
<protein>
    <submittedName>
        <fullName evidence="2">Uncharacterized protein</fullName>
    </submittedName>
</protein>
<feature type="compositionally biased region" description="Basic and acidic residues" evidence="1">
    <location>
        <begin position="76"/>
        <end position="102"/>
    </location>
</feature>
<organism evidence="2 3">
    <name type="scientific">Gymnopilus junonius</name>
    <name type="common">Spectacular rustgill mushroom</name>
    <name type="synonym">Gymnopilus spectabilis subsp. junonius</name>
    <dbReference type="NCBI Taxonomy" id="109634"/>
    <lineage>
        <taxon>Eukaryota</taxon>
        <taxon>Fungi</taxon>
        <taxon>Dikarya</taxon>
        <taxon>Basidiomycota</taxon>
        <taxon>Agaricomycotina</taxon>
        <taxon>Agaricomycetes</taxon>
        <taxon>Agaricomycetidae</taxon>
        <taxon>Agaricales</taxon>
        <taxon>Agaricineae</taxon>
        <taxon>Hymenogastraceae</taxon>
        <taxon>Gymnopilus</taxon>
    </lineage>
</organism>
<gene>
    <name evidence="2" type="ORF">CPB84DRAFT_1844528</name>
</gene>
<name>A0A9P5NTZ8_GYMJU</name>
<feature type="region of interest" description="Disordered" evidence="1">
    <location>
        <begin position="33"/>
        <end position="102"/>
    </location>
</feature>